<dbReference type="EMBL" id="CAJNOT010003667">
    <property type="protein sequence ID" value="CAF1394744.1"/>
    <property type="molecule type" value="Genomic_DNA"/>
</dbReference>
<proteinExistence type="predicted"/>
<gene>
    <name evidence="1" type="ORF">ZHD862_LOCUS32809</name>
</gene>
<reference evidence="1" key="1">
    <citation type="submission" date="2021-02" db="EMBL/GenBank/DDBJ databases">
        <authorList>
            <person name="Nowell W R."/>
        </authorList>
    </citation>
    <scope>NUCLEOTIDE SEQUENCE</scope>
</reference>
<accession>A0A815KF01</accession>
<organism evidence="1 2">
    <name type="scientific">Rotaria sordida</name>
    <dbReference type="NCBI Taxonomy" id="392033"/>
    <lineage>
        <taxon>Eukaryota</taxon>
        <taxon>Metazoa</taxon>
        <taxon>Spiralia</taxon>
        <taxon>Gnathifera</taxon>
        <taxon>Rotifera</taxon>
        <taxon>Eurotatoria</taxon>
        <taxon>Bdelloidea</taxon>
        <taxon>Philodinida</taxon>
        <taxon>Philodinidae</taxon>
        <taxon>Rotaria</taxon>
    </lineage>
</organism>
<comment type="caution">
    <text evidence="1">The sequence shown here is derived from an EMBL/GenBank/DDBJ whole genome shotgun (WGS) entry which is preliminary data.</text>
</comment>
<protein>
    <submittedName>
        <fullName evidence="1">Uncharacterized protein</fullName>
    </submittedName>
</protein>
<dbReference type="Proteomes" id="UP000663864">
    <property type="component" value="Unassembled WGS sequence"/>
</dbReference>
<evidence type="ECO:0000313" key="1">
    <source>
        <dbReference type="EMBL" id="CAF1394744.1"/>
    </source>
</evidence>
<evidence type="ECO:0000313" key="2">
    <source>
        <dbReference type="Proteomes" id="UP000663864"/>
    </source>
</evidence>
<name>A0A815KF01_9BILA</name>
<dbReference type="AlphaFoldDB" id="A0A815KF01"/>
<sequence length="405" mass="47378">MDKKSNEQWACSFTKVKAVVVQLDELISRITTDHNIQKTMEEPLSSDFVTTHADAEYGRQSLSKYEEDLLPDIYEAAINENDGNLMKSLKKYFEQQWEVKYGSSNEWFILFLKEYKDAVNYDSVLKRTAEYGNKYLKDCPILSIVLQLLFEGIDDTCMDETNVFNDLWCTITNNGLKSIENFSDNKKRSVLFQGLREYYRPKLFELLEKSKVTDRDNLYQLALNNVVEYGWLQGLQAVKAVVVQLDELISRIMTDHCNDEGKLNNVIDDEVLKLAKNEIIRTLDLEEDEIKDEIISDLLENGRQSLSKYEEYLVPDIYAAAINENDGNLMKSLKKYFEQQWEVKYGSSNEWFILFLKEYKDAVNYDSVLKRTAEYGNKYLKDCPILSIVLQLLFEGYCQKNYFHE</sequence>